<dbReference type="AlphaFoldDB" id="X1P2V2"/>
<accession>X1P2V2</accession>
<name>X1P2V2_9ZZZZ</name>
<organism evidence="2">
    <name type="scientific">marine sediment metagenome</name>
    <dbReference type="NCBI Taxonomy" id="412755"/>
    <lineage>
        <taxon>unclassified sequences</taxon>
        <taxon>metagenomes</taxon>
        <taxon>ecological metagenomes</taxon>
    </lineage>
</organism>
<reference evidence="2" key="1">
    <citation type="journal article" date="2014" name="Front. Microbiol.">
        <title>High frequency of phylogenetically diverse reductive dehalogenase-homologous genes in deep subseafloor sedimentary metagenomes.</title>
        <authorList>
            <person name="Kawai M."/>
            <person name="Futagami T."/>
            <person name="Toyoda A."/>
            <person name="Takaki Y."/>
            <person name="Nishi S."/>
            <person name="Hori S."/>
            <person name="Arai W."/>
            <person name="Tsubouchi T."/>
            <person name="Morono Y."/>
            <person name="Uchiyama I."/>
            <person name="Ito T."/>
            <person name="Fujiyama A."/>
            <person name="Inagaki F."/>
            <person name="Takami H."/>
        </authorList>
    </citation>
    <scope>NUCLEOTIDE SEQUENCE</scope>
    <source>
        <strain evidence="2">Expedition CK06-06</strain>
    </source>
</reference>
<dbReference type="PANTHER" id="PTHR42687">
    <property type="entry name" value="L-THREONINE 3-DEHYDROGENASE"/>
    <property type="match status" value="1"/>
</dbReference>
<proteinExistence type="inferred from homology"/>
<gene>
    <name evidence="2" type="ORF">S06H3_62664</name>
</gene>
<dbReference type="GO" id="GO:0008743">
    <property type="term" value="F:L-threonine 3-dehydrogenase activity"/>
    <property type="evidence" value="ECO:0007669"/>
    <property type="project" value="TreeGrafter"/>
</dbReference>
<protein>
    <recommendedName>
        <fullName evidence="3">NAD-dependent epimerase/dehydratase domain-containing protein</fullName>
    </recommendedName>
</protein>
<dbReference type="EMBL" id="BARV01041377">
    <property type="protein sequence ID" value="GAI50188.1"/>
    <property type="molecule type" value="Genomic_DNA"/>
</dbReference>
<dbReference type="PANTHER" id="PTHR42687:SF1">
    <property type="entry name" value="L-THREONINE 3-DEHYDROGENASE, MITOCHONDRIAL"/>
    <property type="match status" value="1"/>
</dbReference>
<dbReference type="Gene3D" id="3.40.50.720">
    <property type="entry name" value="NAD(P)-binding Rossmann-like Domain"/>
    <property type="match status" value="1"/>
</dbReference>
<evidence type="ECO:0000313" key="2">
    <source>
        <dbReference type="EMBL" id="GAI50188.1"/>
    </source>
</evidence>
<sequence length="128" mass="14927">MAQWNAWMIEYPALGKPFECFVTADTKVPIIYFKDAARSADMLYQAAKERIKTINYNVAGVTPSRTAKELEQVVKKYIPEAQISYKPDPKIMDFYRSLRVDVFDDSRAREEWGWQPLYSDFEKVAIDT</sequence>
<comment type="similarity">
    <text evidence="1">Belongs to the NAD(P)-dependent epimerase/dehydratase family.</text>
</comment>
<comment type="caution">
    <text evidence="2">The sequence shown here is derived from an EMBL/GenBank/DDBJ whole genome shotgun (WGS) entry which is preliminary data.</text>
</comment>
<evidence type="ECO:0000256" key="1">
    <source>
        <dbReference type="ARBA" id="ARBA00007637"/>
    </source>
</evidence>
<evidence type="ECO:0008006" key="3">
    <source>
        <dbReference type="Google" id="ProtNLM"/>
    </source>
</evidence>
<dbReference type="SUPFAM" id="SSF51735">
    <property type="entry name" value="NAD(P)-binding Rossmann-fold domains"/>
    <property type="match status" value="1"/>
</dbReference>
<feature type="non-terminal residue" evidence="2">
    <location>
        <position position="128"/>
    </location>
</feature>
<dbReference type="InterPro" id="IPR051225">
    <property type="entry name" value="NAD(P)_epim/dehydratase"/>
</dbReference>
<dbReference type="GO" id="GO:0006567">
    <property type="term" value="P:L-threonine catabolic process"/>
    <property type="evidence" value="ECO:0007669"/>
    <property type="project" value="TreeGrafter"/>
</dbReference>
<dbReference type="InterPro" id="IPR036291">
    <property type="entry name" value="NAD(P)-bd_dom_sf"/>
</dbReference>